<dbReference type="Pfam" id="PF05990">
    <property type="entry name" value="DUF900"/>
    <property type="match status" value="1"/>
</dbReference>
<dbReference type="Gene3D" id="3.40.50.1820">
    <property type="entry name" value="alpha/beta hydrolase"/>
    <property type="match status" value="1"/>
</dbReference>
<keyword evidence="3" id="KW-1185">Reference proteome</keyword>
<reference evidence="2 3" key="1">
    <citation type="submission" date="2018-09" db="EMBL/GenBank/DDBJ databases">
        <title>Roseovarius spongiae sp. nov., isolated from a marine sponge.</title>
        <authorList>
            <person name="Zhuang L."/>
            <person name="Luo L."/>
        </authorList>
    </citation>
    <scope>NUCLEOTIDE SEQUENCE [LARGE SCALE GENOMIC DNA]</scope>
    <source>
        <strain evidence="2 3">HN-E21</strain>
    </source>
</reference>
<dbReference type="SUPFAM" id="SSF53474">
    <property type="entry name" value="alpha/beta-Hydrolases"/>
    <property type="match status" value="1"/>
</dbReference>
<dbReference type="PIRSF" id="PIRSF033909">
    <property type="entry name" value="UCP033909"/>
    <property type="match status" value="1"/>
</dbReference>
<evidence type="ECO:0000256" key="1">
    <source>
        <dbReference type="SAM" id="SignalP"/>
    </source>
</evidence>
<sequence>MRTKRLARAWRLCLAGALLIALAACAAREAAQYAAPVPGATLQPIYVATERALDRTGPFFGNKRPGKVNFFRNTISVPPTHTPGTISWPEGEADAATDFVVADTRIFEGVGQMVADIRAHRSGDETLVYVHGYNNTLSDVMYRLAQIQTDFDTGMPAVAFSWQSAGDPRGYVYDRDSVLYARDDMEALLNALTAAPGEKVFLLAHSMGAHLTMEVLRQAALRGNRRLLNRISGVTLMSPDIDPDLFRQQAEAIGHLPQPFVIFVSRQDRALSLAGFLTGRKPRLGVIDSAQSVAGLDVQVIDFTALGDGEGLNHMTPVSSPQAVSALRGLLAQRQTPPTGLGRYLVLE</sequence>
<dbReference type="OrthoDB" id="9797755at2"/>
<dbReference type="PANTHER" id="PTHR36513:SF1">
    <property type="entry name" value="TRANSMEMBRANE PROTEIN"/>
    <property type="match status" value="1"/>
</dbReference>
<organism evidence="2 3">
    <name type="scientific">Roseovarius spongiae</name>
    <dbReference type="NCBI Taxonomy" id="2320272"/>
    <lineage>
        <taxon>Bacteria</taxon>
        <taxon>Pseudomonadati</taxon>
        <taxon>Pseudomonadota</taxon>
        <taxon>Alphaproteobacteria</taxon>
        <taxon>Rhodobacterales</taxon>
        <taxon>Roseobacteraceae</taxon>
        <taxon>Roseovarius</taxon>
    </lineage>
</organism>
<protein>
    <submittedName>
        <fullName evidence="2">Alpha/beta fold hydrolase</fullName>
    </submittedName>
</protein>
<evidence type="ECO:0000313" key="3">
    <source>
        <dbReference type="Proteomes" id="UP000281128"/>
    </source>
</evidence>
<dbReference type="Proteomes" id="UP000281128">
    <property type="component" value="Unassembled WGS sequence"/>
</dbReference>
<feature type="signal peptide" evidence="1">
    <location>
        <begin position="1"/>
        <end position="26"/>
    </location>
</feature>
<keyword evidence="2" id="KW-0378">Hydrolase</keyword>
<dbReference type="EMBL" id="RAPE01000002">
    <property type="protein sequence ID" value="RKF15412.1"/>
    <property type="molecule type" value="Genomic_DNA"/>
</dbReference>
<dbReference type="InterPro" id="IPR010297">
    <property type="entry name" value="DUF900_hydrolase"/>
</dbReference>
<dbReference type="InterPro" id="IPR029058">
    <property type="entry name" value="AB_hydrolase_fold"/>
</dbReference>
<gene>
    <name evidence="2" type="ORF">D6850_08180</name>
</gene>
<proteinExistence type="predicted"/>
<dbReference type="AlphaFoldDB" id="A0A3A8B3J4"/>
<comment type="caution">
    <text evidence="2">The sequence shown here is derived from an EMBL/GenBank/DDBJ whole genome shotgun (WGS) entry which is preliminary data.</text>
</comment>
<dbReference type="InterPro" id="IPR014586">
    <property type="entry name" value="UCP033909"/>
</dbReference>
<evidence type="ECO:0000313" key="2">
    <source>
        <dbReference type="EMBL" id="RKF15412.1"/>
    </source>
</evidence>
<dbReference type="GO" id="GO:0016787">
    <property type="term" value="F:hydrolase activity"/>
    <property type="evidence" value="ECO:0007669"/>
    <property type="project" value="UniProtKB-KW"/>
</dbReference>
<dbReference type="PROSITE" id="PS51257">
    <property type="entry name" value="PROKAR_LIPOPROTEIN"/>
    <property type="match status" value="1"/>
</dbReference>
<name>A0A3A8B3J4_9RHOB</name>
<keyword evidence="1" id="KW-0732">Signal</keyword>
<dbReference type="PANTHER" id="PTHR36513">
    <property type="entry name" value="ABC TRANSMEMBRANE TYPE-1 DOMAIN-CONTAINING PROTEIN"/>
    <property type="match status" value="1"/>
</dbReference>
<feature type="chain" id="PRO_5017321641" evidence="1">
    <location>
        <begin position="27"/>
        <end position="348"/>
    </location>
</feature>
<accession>A0A3A8B3J4</accession>